<proteinExistence type="predicted"/>
<dbReference type="Proteomes" id="UP000635606">
    <property type="component" value="Unassembled WGS sequence"/>
</dbReference>
<name>A0A8J3ZVU8_9ACTN</name>
<keyword evidence="2" id="KW-1185">Reference proteome</keyword>
<sequence>MSCRPEPGVPTSRVELVGITDSGYAVRDGPPDADIIVLSKADAAALMDLDPEDLSEEEWIGVLGPRG</sequence>
<accession>A0A8J3ZVU8</accession>
<evidence type="ECO:0000313" key="1">
    <source>
        <dbReference type="EMBL" id="GIJ68376.1"/>
    </source>
</evidence>
<evidence type="ECO:0000313" key="2">
    <source>
        <dbReference type="Proteomes" id="UP000635606"/>
    </source>
</evidence>
<reference evidence="1" key="1">
    <citation type="submission" date="2021-01" db="EMBL/GenBank/DDBJ databases">
        <title>Whole genome shotgun sequence of Virgisporangium ochraceum NBRC 16418.</title>
        <authorList>
            <person name="Komaki H."/>
            <person name="Tamura T."/>
        </authorList>
    </citation>
    <scope>NUCLEOTIDE SEQUENCE</scope>
    <source>
        <strain evidence="1">NBRC 16418</strain>
    </source>
</reference>
<organism evidence="1 2">
    <name type="scientific">Virgisporangium ochraceum</name>
    <dbReference type="NCBI Taxonomy" id="65505"/>
    <lineage>
        <taxon>Bacteria</taxon>
        <taxon>Bacillati</taxon>
        <taxon>Actinomycetota</taxon>
        <taxon>Actinomycetes</taxon>
        <taxon>Micromonosporales</taxon>
        <taxon>Micromonosporaceae</taxon>
        <taxon>Virgisporangium</taxon>
    </lineage>
</organism>
<dbReference type="AlphaFoldDB" id="A0A8J3ZVU8"/>
<gene>
    <name evidence="1" type="ORF">Voc01_032930</name>
</gene>
<dbReference type="RefSeq" id="WP_203928317.1">
    <property type="nucleotide sequence ID" value="NZ_BOPH01000039.1"/>
</dbReference>
<comment type="caution">
    <text evidence="1">The sequence shown here is derived from an EMBL/GenBank/DDBJ whole genome shotgun (WGS) entry which is preliminary data.</text>
</comment>
<dbReference type="EMBL" id="BOPH01000039">
    <property type="protein sequence ID" value="GIJ68376.1"/>
    <property type="molecule type" value="Genomic_DNA"/>
</dbReference>
<protein>
    <submittedName>
        <fullName evidence="1">Uncharacterized protein</fullName>
    </submittedName>
</protein>